<comment type="subcellular location">
    <subcellularLocation>
        <location evidence="1">Cell outer membrane</location>
    </subcellularLocation>
</comment>
<keyword evidence="2" id="KW-0132">Cell division</keyword>
<dbReference type="PANTHER" id="PTHR30329">
    <property type="entry name" value="STATOR ELEMENT OF FLAGELLAR MOTOR COMPLEX"/>
    <property type="match status" value="1"/>
</dbReference>
<evidence type="ECO:0000256" key="4">
    <source>
        <dbReference type="ARBA" id="ARBA00023237"/>
    </source>
</evidence>
<dbReference type="GO" id="GO:0051301">
    <property type="term" value="P:cell division"/>
    <property type="evidence" value="ECO:0007669"/>
    <property type="project" value="UniProtKB-KW"/>
</dbReference>
<keyword evidence="5" id="KW-0131">Cell cycle</keyword>
<comment type="caution">
    <text evidence="8">The sequence shown here is derived from an EMBL/GenBank/DDBJ whole genome shotgun (WGS) entry which is preliminary data.</text>
</comment>
<dbReference type="Proteomes" id="UP000484255">
    <property type="component" value="Unassembled WGS sequence"/>
</dbReference>
<dbReference type="PROSITE" id="PS51123">
    <property type="entry name" value="OMPA_2"/>
    <property type="match status" value="1"/>
</dbReference>
<dbReference type="PANTHER" id="PTHR30329:SF21">
    <property type="entry name" value="LIPOPROTEIN YIAD-RELATED"/>
    <property type="match status" value="1"/>
</dbReference>
<dbReference type="Pfam" id="PF00691">
    <property type="entry name" value="OmpA"/>
    <property type="match status" value="1"/>
</dbReference>
<evidence type="ECO:0000256" key="2">
    <source>
        <dbReference type="ARBA" id="ARBA00022618"/>
    </source>
</evidence>
<gene>
    <name evidence="8" type="primary">pal</name>
    <name evidence="8" type="ORF">G3A44_10585</name>
</gene>
<dbReference type="InterPro" id="IPR036737">
    <property type="entry name" value="OmpA-like_sf"/>
</dbReference>
<dbReference type="InterPro" id="IPR006664">
    <property type="entry name" value="OMP_bac"/>
</dbReference>
<name>A0A7C9PHV8_9BURK</name>
<protein>
    <submittedName>
        <fullName evidence="8">Peptidoglycan-associated lipoprotein Pal</fullName>
    </submittedName>
</protein>
<evidence type="ECO:0000313" key="9">
    <source>
        <dbReference type="Proteomes" id="UP000484255"/>
    </source>
</evidence>
<dbReference type="InterPro" id="IPR006665">
    <property type="entry name" value="OmpA-like"/>
</dbReference>
<keyword evidence="3 6" id="KW-0472">Membrane</keyword>
<feature type="domain" description="OmpA-like" evidence="7">
    <location>
        <begin position="1"/>
        <end position="120"/>
    </location>
</feature>
<dbReference type="SUPFAM" id="SSF103088">
    <property type="entry name" value="OmpA-like"/>
    <property type="match status" value="1"/>
</dbReference>
<evidence type="ECO:0000256" key="5">
    <source>
        <dbReference type="ARBA" id="ARBA00023306"/>
    </source>
</evidence>
<keyword evidence="8" id="KW-0449">Lipoprotein</keyword>
<dbReference type="GO" id="GO:0009279">
    <property type="term" value="C:cell outer membrane"/>
    <property type="evidence" value="ECO:0007669"/>
    <property type="project" value="UniProtKB-SubCell"/>
</dbReference>
<keyword evidence="4" id="KW-0998">Cell outer membrane</keyword>
<organism evidence="8 9">
    <name type="scientific">Ideonella livida</name>
    <dbReference type="NCBI Taxonomy" id="2707176"/>
    <lineage>
        <taxon>Bacteria</taxon>
        <taxon>Pseudomonadati</taxon>
        <taxon>Pseudomonadota</taxon>
        <taxon>Betaproteobacteria</taxon>
        <taxon>Burkholderiales</taxon>
        <taxon>Sphaerotilaceae</taxon>
        <taxon>Ideonella</taxon>
    </lineage>
</organism>
<dbReference type="InterPro" id="IPR014169">
    <property type="entry name" value="Pal_lipo_C"/>
</dbReference>
<reference evidence="8 9" key="1">
    <citation type="submission" date="2020-02" db="EMBL/GenBank/DDBJ databases">
        <title>Ideonella bacterium strain TBM-1.</title>
        <authorList>
            <person name="Chen W.-M."/>
        </authorList>
    </citation>
    <scope>NUCLEOTIDE SEQUENCE [LARGE SCALE GENOMIC DNA]</scope>
    <source>
        <strain evidence="8 9">TBM-1</strain>
    </source>
</reference>
<dbReference type="PRINTS" id="PR01021">
    <property type="entry name" value="OMPADOMAIN"/>
</dbReference>
<accession>A0A7C9PHV8</accession>
<evidence type="ECO:0000256" key="1">
    <source>
        <dbReference type="ARBA" id="ARBA00004442"/>
    </source>
</evidence>
<dbReference type="EMBL" id="JAAGOH010000011">
    <property type="protein sequence ID" value="NDY91632.1"/>
    <property type="molecule type" value="Genomic_DNA"/>
</dbReference>
<dbReference type="AlphaFoldDB" id="A0A7C9PHV8"/>
<sequence length="120" mass="13231">MAAHLDPASRISVERSVYFDFDKFDIKPEFNGLVELHGRYLASNPSLAIKVEGNADERGSKEYNLALGQKRAESVVRALKSFGAGDKQMEAISWGEEKPVATGGNEAAWGKNRRADVVYK</sequence>
<evidence type="ECO:0000256" key="6">
    <source>
        <dbReference type="PROSITE-ProRule" id="PRU00473"/>
    </source>
</evidence>
<dbReference type="NCBIfam" id="TIGR02802">
    <property type="entry name" value="Pal_lipo"/>
    <property type="match status" value="1"/>
</dbReference>
<evidence type="ECO:0000313" key="8">
    <source>
        <dbReference type="EMBL" id="NDY91632.1"/>
    </source>
</evidence>
<dbReference type="CDD" id="cd07185">
    <property type="entry name" value="OmpA_C-like"/>
    <property type="match status" value="1"/>
</dbReference>
<evidence type="ECO:0000259" key="7">
    <source>
        <dbReference type="PROSITE" id="PS51123"/>
    </source>
</evidence>
<evidence type="ECO:0000256" key="3">
    <source>
        <dbReference type="ARBA" id="ARBA00023136"/>
    </source>
</evidence>
<dbReference type="Gene3D" id="3.30.1330.60">
    <property type="entry name" value="OmpA-like domain"/>
    <property type="match status" value="1"/>
</dbReference>
<proteinExistence type="predicted"/>
<keyword evidence="9" id="KW-1185">Reference proteome</keyword>
<dbReference type="InterPro" id="IPR050330">
    <property type="entry name" value="Bact_OuterMem_StrucFunc"/>
</dbReference>